<accession>A0AA88GJ78</accession>
<reference evidence="3 4" key="1">
    <citation type="journal article" date="2018" name="BMC Genomics">
        <title>The genome of Naegleria lovaniensis, the basis for a comparative approach to unravel pathogenicity factors of the human pathogenic amoeba N. fowleri.</title>
        <authorList>
            <person name="Liechti N."/>
            <person name="Schurch N."/>
            <person name="Bruggmann R."/>
            <person name="Wittwer M."/>
        </authorList>
    </citation>
    <scope>NUCLEOTIDE SEQUENCE [LARGE SCALE GENOMIC DNA]</scope>
    <source>
        <strain evidence="3 4">ATCC 30569</strain>
    </source>
</reference>
<feature type="domain" description="Ubiquitin-like" evidence="2">
    <location>
        <begin position="53"/>
        <end position="129"/>
    </location>
</feature>
<feature type="compositionally biased region" description="Low complexity" evidence="1">
    <location>
        <begin position="1"/>
        <end position="15"/>
    </location>
</feature>
<keyword evidence="4" id="KW-1185">Reference proteome</keyword>
<organism evidence="3 4">
    <name type="scientific">Naegleria lovaniensis</name>
    <name type="common">Amoeba</name>
    <dbReference type="NCBI Taxonomy" id="51637"/>
    <lineage>
        <taxon>Eukaryota</taxon>
        <taxon>Discoba</taxon>
        <taxon>Heterolobosea</taxon>
        <taxon>Tetramitia</taxon>
        <taxon>Eutetramitia</taxon>
        <taxon>Vahlkampfiidae</taxon>
        <taxon>Naegleria</taxon>
    </lineage>
</organism>
<dbReference type="EMBL" id="PYSW02000025">
    <property type="protein sequence ID" value="KAG2382006.1"/>
    <property type="molecule type" value="Genomic_DNA"/>
</dbReference>
<sequence>MSTEANNTVTATNNASLEEPSPPTSTNNAQKDLAESQSDTKDTSEQNKDNQDQHILIHVEDQHERKLTFKIKRSARLKKIMELYRQKYGLSSSARFLYDGERIGENDTAISLNIQNNDMINVTVEQTGGYLDFMDIDMN</sequence>
<dbReference type="InterPro" id="IPR022617">
    <property type="entry name" value="Rad60/SUMO-like_dom"/>
</dbReference>
<comment type="caution">
    <text evidence="3">The sequence shown here is derived from an EMBL/GenBank/DDBJ whole genome shotgun (WGS) entry which is preliminary data.</text>
</comment>
<dbReference type="AlphaFoldDB" id="A0AA88GJ78"/>
<gene>
    <name evidence="3" type="ORF">C9374_005798</name>
</gene>
<dbReference type="SUPFAM" id="SSF54236">
    <property type="entry name" value="Ubiquitin-like"/>
    <property type="match status" value="1"/>
</dbReference>
<dbReference type="InterPro" id="IPR000626">
    <property type="entry name" value="Ubiquitin-like_dom"/>
</dbReference>
<evidence type="ECO:0000259" key="2">
    <source>
        <dbReference type="PROSITE" id="PS50053"/>
    </source>
</evidence>
<feature type="region of interest" description="Disordered" evidence="1">
    <location>
        <begin position="1"/>
        <end position="54"/>
    </location>
</feature>
<proteinExistence type="predicted"/>
<protein>
    <recommendedName>
        <fullName evidence="2">Ubiquitin-like domain-containing protein</fullName>
    </recommendedName>
</protein>
<dbReference type="SMART" id="SM00213">
    <property type="entry name" value="UBQ"/>
    <property type="match status" value="1"/>
</dbReference>
<dbReference type="GeneID" id="68098253"/>
<dbReference type="PANTHER" id="PTHR10562">
    <property type="entry name" value="SMALL UBIQUITIN-RELATED MODIFIER"/>
    <property type="match status" value="1"/>
</dbReference>
<dbReference type="RefSeq" id="XP_044547685.1">
    <property type="nucleotide sequence ID" value="XM_044695587.1"/>
</dbReference>
<name>A0AA88GJ78_NAELO</name>
<feature type="compositionally biased region" description="Basic and acidic residues" evidence="1">
    <location>
        <begin position="32"/>
        <end position="54"/>
    </location>
</feature>
<dbReference type="Gene3D" id="3.10.20.90">
    <property type="entry name" value="Phosphatidylinositol 3-kinase Catalytic Subunit, Chain A, domain 1"/>
    <property type="match status" value="1"/>
</dbReference>
<dbReference type="Proteomes" id="UP000816034">
    <property type="component" value="Unassembled WGS sequence"/>
</dbReference>
<dbReference type="PROSITE" id="PS50053">
    <property type="entry name" value="UBIQUITIN_2"/>
    <property type="match status" value="1"/>
</dbReference>
<dbReference type="InterPro" id="IPR029071">
    <property type="entry name" value="Ubiquitin-like_domsf"/>
</dbReference>
<evidence type="ECO:0000313" key="3">
    <source>
        <dbReference type="EMBL" id="KAG2382006.1"/>
    </source>
</evidence>
<evidence type="ECO:0000313" key="4">
    <source>
        <dbReference type="Proteomes" id="UP000816034"/>
    </source>
</evidence>
<evidence type="ECO:0000256" key="1">
    <source>
        <dbReference type="SAM" id="MobiDB-lite"/>
    </source>
</evidence>
<dbReference type="Pfam" id="PF11976">
    <property type="entry name" value="Rad60-SLD"/>
    <property type="match status" value="1"/>
</dbReference>